<sequence>MQPETGLRHLHTTPVARPEAIVSGDTWRITVLTDALVRIEHAPGGRFEDRASAFALHRDLPVPELTVDDTGTHVEITTARLRLTYDKGPLTTSGLSVEALGGHTAYQSVWRPDQPRWDRDGNSAGLVRLSGTARTLDTADGAVDLDDGVVSHTGVIALDDSTTLLLTDDGWVAPRPEGARDLYVFAHGHDYRGAVRDLFRVSGPTPLLPRFALGSWWSRYYPYTADGYRELMERFAAEGIPFSVSVIDMDWHVVDVPARFGSGWTGYTWNRDLFPDPAAFVAWLHDHGLRVTLNVHPADGVRAFEDAYPAMAAALGRSTDDEAPIQFDVTDRAFLEAYLDVLHRGLERDGVDFWWLDWQSGPHSRVAGIDPLWMLNHVHFLDNADRREGRERRPLTFSRYAGPGSHRYPVGFSGDSAITWASLDFQPYFTASASNIGYGWWSHDIGGHMHGVKDDELATRWVQLGVLSPIMRLHSGNNPFTHKEPWAFGPQAQRVQTAFLRLRHRLVPYLHTMNHRAAQGAPLVEPMYWEHPEAPEAYRVPNQFRFGTSLLVAPVTQPADGRLGRGAVRTWLPDDTWVDVLTGTVYDGGREIVLWRDLTSIPVLARPGAIVPLDGAHVPVNGAEAPSDLEVLVVAGADGAFDLLEDDGSVPGPGGPTDVPTLVTPLRWSQSSGTFTVEPVATRGDAAAARASAPGARTWTVLLPAVDLGWGGTASATVGGHPADVHVDAFAPLPGETGSTGLAVRVADVPADARLTITLHPAGGEVALAGNDTGRLVFELLDAARIEYDLKSRVMDVATSGHPLAVRLGHLEALGLEPALRSALVEILTARG</sequence>
<dbReference type="InterPro" id="IPR017853">
    <property type="entry name" value="GH"/>
</dbReference>
<evidence type="ECO:0000259" key="4">
    <source>
        <dbReference type="Pfam" id="PF21365"/>
    </source>
</evidence>
<keyword evidence="6" id="KW-1185">Reference proteome</keyword>
<dbReference type="PANTHER" id="PTHR22762:SF89">
    <property type="entry name" value="ALPHA-XYLOSIDASE"/>
    <property type="match status" value="1"/>
</dbReference>
<dbReference type="RefSeq" id="WP_192279530.1">
    <property type="nucleotide sequence ID" value="NZ_JACZDF010000003.1"/>
</dbReference>
<dbReference type="InterPro" id="IPR011013">
    <property type="entry name" value="Gal_mutarotase_sf_dom"/>
</dbReference>
<dbReference type="Gene3D" id="2.60.40.1760">
    <property type="entry name" value="glycosyl hydrolase (family 31)"/>
    <property type="match status" value="1"/>
</dbReference>
<evidence type="ECO:0000256" key="1">
    <source>
        <dbReference type="ARBA" id="ARBA00007806"/>
    </source>
</evidence>
<keyword evidence="2" id="KW-0378">Hydrolase</keyword>
<dbReference type="Proteomes" id="UP000642107">
    <property type="component" value="Unassembled WGS sequence"/>
</dbReference>
<accession>A0ABR9DQT7</accession>
<dbReference type="Pfam" id="PF01055">
    <property type="entry name" value="Glyco_hydro_31_2nd"/>
    <property type="match status" value="1"/>
</dbReference>
<evidence type="ECO:0000256" key="2">
    <source>
        <dbReference type="RuleBase" id="RU361185"/>
    </source>
</evidence>
<dbReference type="CDD" id="cd06595">
    <property type="entry name" value="GH31_u1"/>
    <property type="match status" value="1"/>
</dbReference>
<dbReference type="EMBL" id="JACZDF010000003">
    <property type="protein sequence ID" value="MBD9699486.1"/>
    <property type="molecule type" value="Genomic_DNA"/>
</dbReference>
<protein>
    <submittedName>
        <fullName evidence="5">DUF4968 domain-containing protein</fullName>
    </submittedName>
</protein>
<dbReference type="Gene3D" id="2.60.40.1180">
    <property type="entry name" value="Golgi alpha-mannosidase II"/>
    <property type="match status" value="2"/>
</dbReference>
<name>A0ABR9DQT7_9MICO</name>
<dbReference type="SUPFAM" id="SSF51011">
    <property type="entry name" value="Glycosyl hydrolase domain"/>
    <property type="match status" value="1"/>
</dbReference>
<dbReference type="InterPro" id="IPR048395">
    <property type="entry name" value="Glyco_hydro_31_C"/>
</dbReference>
<dbReference type="PANTHER" id="PTHR22762">
    <property type="entry name" value="ALPHA-GLUCOSIDASE"/>
    <property type="match status" value="1"/>
</dbReference>
<reference evidence="5 6" key="1">
    <citation type="submission" date="2020-09" db="EMBL/GenBank/DDBJ databases">
        <title>Flavimobilis rhizosphaerae sp. nov., isolated from rhizosphere soil of Spartina alterniflora.</title>
        <authorList>
            <person name="Hanqin C."/>
        </authorList>
    </citation>
    <scope>NUCLEOTIDE SEQUENCE [LARGE SCALE GENOMIC DNA]</scope>
    <source>
        <strain evidence="5 6">GY 10621</strain>
    </source>
</reference>
<evidence type="ECO:0000313" key="5">
    <source>
        <dbReference type="EMBL" id="MBD9699486.1"/>
    </source>
</evidence>
<gene>
    <name evidence="5" type="ORF">IGS67_08285</name>
</gene>
<dbReference type="SUPFAM" id="SSF51445">
    <property type="entry name" value="(Trans)glycosidases"/>
    <property type="match status" value="1"/>
</dbReference>
<organism evidence="5 6">
    <name type="scientific">Flavimobilis rhizosphaerae</name>
    <dbReference type="NCBI Taxonomy" id="2775421"/>
    <lineage>
        <taxon>Bacteria</taxon>
        <taxon>Bacillati</taxon>
        <taxon>Actinomycetota</taxon>
        <taxon>Actinomycetes</taxon>
        <taxon>Micrococcales</taxon>
        <taxon>Jonesiaceae</taxon>
        <taxon>Flavimobilis</taxon>
    </lineage>
</organism>
<dbReference type="InterPro" id="IPR013780">
    <property type="entry name" value="Glyco_hydro_b"/>
</dbReference>
<feature type="domain" description="Glycoside hydrolase family 31 TIM barrel" evidence="3">
    <location>
        <begin position="205"/>
        <end position="513"/>
    </location>
</feature>
<dbReference type="Gene3D" id="3.20.20.80">
    <property type="entry name" value="Glycosidases"/>
    <property type="match status" value="1"/>
</dbReference>
<comment type="similarity">
    <text evidence="1 2">Belongs to the glycosyl hydrolase 31 family.</text>
</comment>
<keyword evidence="2" id="KW-0326">Glycosidase</keyword>
<dbReference type="InterPro" id="IPR000322">
    <property type="entry name" value="Glyco_hydro_31_TIM"/>
</dbReference>
<proteinExistence type="inferred from homology"/>
<dbReference type="Pfam" id="PF21365">
    <property type="entry name" value="Glyco_hydro_31_3rd"/>
    <property type="match status" value="1"/>
</dbReference>
<comment type="caution">
    <text evidence="5">The sequence shown here is derived from an EMBL/GenBank/DDBJ whole genome shotgun (WGS) entry which is preliminary data.</text>
</comment>
<evidence type="ECO:0000313" key="6">
    <source>
        <dbReference type="Proteomes" id="UP000642107"/>
    </source>
</evidence>
<dbReference type="SUPFAM" id="SSF74650">
    <property type="entry name" value="Galactose mutarotase-like"/>
    <property type="match status" value="1"/>
</dbReference>
<feature type="domain" description="Glycosyl hydrolase family 31 C-terminal" evidence="4">
    <location>
        <begin position="520"/>
        <end position="611"/>
    </location>
</feature>
<evidence type="ECO:0000259" key="3">
    <source>
        <dbReference type="Pfam" id="PF01055"/>
    </source>
</evidence>